<keyword evidence="4" id="KW-0472">Membrane</keyword>
<evidence type="ECO:0000256" key="4">
    <source>
        <dbReference type="SAM" id="Phobius"/>
    </source>
</evidence>
<keyword evidence="6" id="KW-1185">Reference proteome</keyword>
<dbReference type="PROSITE" id="PS50293">
    <property type="entry name" value="TPR_REGION"/>
    <property type="match status" value="2"/>
</dbReference>
<evidence type="ECO:0000256" key="1">
    <source>
        <dbReference type="ARBA" id="ARBA00022737"/>
    </source>
</evidence>
<evidence type="ECO:0000313" key="6">
    <source>
        <dbReference type="Proteomes" id="UP000503447"/>
    </source>
</evidence>
<evidence type="ECO:0000313" key="5">
    <source>
        <dbReference type="EMBL" id="QJW98293.1"/>
    </source>
</evidence>
<feature type="transmembrane region" description="Helical" evidence="4">
    <location>
        <begin position="366"/>
        <end position="385"/>
    </location>
</feature>
<protein>
    <submittedName>
        <fullName evidence="5">Uncharacterized protein</fullName>
    </submittedName>
</protein>
<feature type="transmembrane region" description="Helical" evidence="4">
    <location>
        <begin position="87"/>
        <end position="108"/>
    </location>
</feature>
<dbReference type="KEGG" id="ftj:FTUN_5881"/>
<keyword evidence="4" id="KW-1133">Transmembrane helix</keyword>
<name>A0A6M5YYJ9_9BACT</name>
<dbReference type="InterPro" id="IPR019734">
    <property type="entry name" value="TPR_rpt"/>
</dbReference>
<feature type="transmembrane region" description="Helical" evidence="4">
    <location>
        <begin position="281"/>
        <end position="300"/>
    </location>
</feature>
<feature type="repeat" description="TPR" evidence="3">
    <location>
        <begin position="581"/>
        <end position="614"/>
    </location>
</feature>
<dbReference type="SUPFAM" id="SSF48452">
    <property type="entry name" value="TPR-like"/>
    <property type="match status" value="3"/>
</dbReference>
<proteinExistence type="predicted"/>
<reference evidence="6" key="1">
    <citation type="submission" date="2020-05" db="EMBL/GenBank/DDBJ databases">
        <title>Frigoriglobus tundricola gen. nov., sp. nov., a psychrotolerant cellulolytic planctomycete of the family Gemmataceae with two divergent copies of 16S rRNA gene.</title>
        <authorList>
            <person name="Kulichevskaya I.S."/>
            <person name="Ivanova A.A."/>
            <person name="Naumoff D.G."/>
            <person name="Beletsky A.V."/>
            <person name="Rijpstra W.I.C."/>
            <person name="Sinninghe Damste J.S."/>
            <person name="Mardanov A.V."/>
            <person name="Ravin N.V."/>
            <person name="Dedysh S.N."/>
        </authorList>
    </citation>
    <scope>NUCLEOTIDE SEQUENCE [LARGE SCALE GENOMIC DNA]</scope>
    <source>
        <strain evidence="6">PL17</strain>
    </source>
</reference>
<dbReference type="Proteomes" id="UP000503447">
    <property type="component" value="Chromosome"/>
</dbReference>
<feature type="repeat" description="TPR" evidence="3">
    <location>
        <begin position="513"/>
        <end position="546"/>
    </location>
</feature>
<dbReference type="Pfam" id="PF07721">
    <property type="entry name" value="TPR_4"/>
    <property type="match status" value="1"/>
</dbReference>
<dbReference type="PROSITE" id="PS50005">
    <property type="entry name" value="TPR"/>
    <property type="match status" value="6"/>
</dbReference>
<evidence type="ECO:0000256" key="3">
    <source>
        <dbReference type="PROSITE-ProRule" id="PRU00339"/>
    </source>
</evidence>
<feature type="repeat" description="TPR" evidence="3">
    <location>
        <begin position="547"/>
        <end position="580"/>
    </location>
</feature>
<dbReference type="EMBL" id="CP053452">
    <property type="protein sequence ID" value="QJW98293.1"/>
    <property type="molecule type" value="Genomic_DNA"/>
</dbReference>
<dbReference type="PANTHER" id="PTHR44227">
    <property type="match status" value="1"/>
</dbReference>
<feature type="transmembrane region" description="Helical" evidence="4">
    <location>
        <begin position="215"/>
        <end position="231"/>
    </location>
</feature>
<keyword evidence="4" id="KW-0812">Transmembrane</keyword>
<dbReference type="PANTHER" id="PTHR44227:SF3">
    <property type="entry name" value="PROTEIN O-MANNOSYL-TRANSFERASE TMTC4"/>
    <property type="match status" value="1"/>
</dbReference>
<dbReference type="InterPro" id="IPR011990">
    <property type="entry name" value="TPR-like_helical_dom_sf"/>
</dbReference>
<dbReference type="GO" id="GO:0042802">
    <property type="term" value="F:identical protein binding"/>
    <property type="evidence" value="ECO:0007669"/>
    <property type="project" value="InterPro"/>
</dbReference>
<gene>
    <name evidence="5" type="ORF">FTUN_5881</name>
</gene>
<feature type="repeat" description="TPR" evidence="3">
    <location>
        <begin position="411"/>
        <end position="444"/>
    </location>
</feature>
<feature type="transmembrane region" description="Helical" evidence="4">
    <location>
        <begin position="169"/>
        <end position="195"/>
    </location>
</feature>
<dbReference type="InterPro" id="IPR011717">
    <property type="entry name" value="TPR-4"/>
</dbReference>
<feature type="transmembrane region" description="Helical" evidence="4">
    <location>
        <begin position="144"/>
        <end position="162"/>
    </location>
</feature>
<dbReference type="AlphaFoldDB" id="A0A6M5YYJ9"/>
<dbReference type="InterPro" id="IPR052346">
    <property type="entry name" value="O-mannosyl-transferase_TMTC"/>
</dbReference>
<feature type="transmembrane region" description="Helical" evidence="4">
    <location>
        <begin position="312"/>
        <end position="331"/>
    </location>
</feature>
<organism evidence="5 6">
    <name type="scientific">Frigoriglobus tundricola</name>
    <dbReference type="NCBI Taxonomy" id="2774151"/>
    <lineage>
        <taxon>Bacteria</taxon>
        <taxon>Pseudomonadati</taxon>
        <taxon>Planctomycetota</taxon>
        <taxon>Planctomycetia</taxon>
        <taxon>Gemmatales</taxon>
        <taxon>Gemmataceae</taxon>
        <taxon>Frigoriglobus</taxon>
    </lineage>
</organism>
<keyword evidence="2 3" id="KW-0802">TPR repeat</keyword>
<accession>A0A6M5YYJ9</accession>
<feature type="repeat" description="TPR" evidence="3">
    <location>
        <begin position="445"/>
        <end position="478"/>
    </location>
</feature>
<feature type="transmembrane region" description="Helical" evidence="4">
    <location>
        <begin position="337"/>
        <end position="354"/>
    </location>
</feature>
<evidence type="ECO:0000256" key="2">
    <source>
        <dbReference type="ARBA" id="ARBA00022803"/>
    </source>
</evidence>
<feature type="repeat" description="TPR" evidence="3">
    <location>
        <begin position="479"/>
        <end position="512"/>
    </location>
</feature>
<dbReference type="Pfam" id="PF13432">
    <property type="entry name" value="TPR_16"/>
    <property type="match status" value="3"/>
</dbReference>
<dbReference type="Gene3D" id="1.25.40.10">
    <property type="entry name" value="Tetratricopeptide repeat domain"/>
    <property type="match status" value="2"/>
</dbReference>
<sequence length="750" mass="82125">MMRTVPPSVAVGLLLVLLTTLAYSPALKCGFVNWDDQKYVYENSHVTGGLSSEAFGWAFSTFHASNWHPLTWLSLQADATVFGPGAAGFHLTNLVLHATNVLLFYAFLLRTTASLWPAAVAAALFAVHPIHVESVAWVSERKDVLSATFWLLGLLLYARYVARPGPGRYAALVLVFAMGLLVKPMLVTFPCALLLMDYWPLRRAETFSRLFREKVPLFVLAGLASAVTVAAQRAGGATAGLGALPLGDRAGNAVVAYAIYLRKLFWPNDLAAYYPHPGSRPAGDVLLCGALLVGISYTCWRLRARVPQVAVGWAWFLGTLVPVIGIVQVGRQALADRYAYIPFLGLYVALTWAARRGVMGAATGRGATRIGTLVAVGTVAAGLLVTRSQIEHWRNGVALWERVLAVVGSDFHAHYNLATALRGEGRSDDALHHIRAALRMEPSEPQYYNEFGVLLMDRNEFPEAEARFRQALERDPNFALARMNLGTVLVKQRRWEEAAAELERALRVSADLPMAHLNYGAVLEQRGDTAAAERAYRRAIELEPDSAAAHYNLGTLLGKIGRRDGAVRALAEAVRLNPQFANAHLNLGRAYEDVGDDARAVECFRAAARLEPSKSPHRLALAAVLARSGRAEEALTEEREALRLEPRWPARYARNAWVLATHPDPAQRDERAAVALAEQACRVTERRQPALLEVLAAAYAAAGRYADAAAVSSVAIEQARATRLDPLAQRIEKQRALYLTNQPFRDTSLR</sequence>
<dbReference type="Pfam" id="PF13181">
    <property type="entry name" value="TPR_8"/>
    <property type="match status" value="1"/>
</dbReference>
<dbReference type="RefSeq" id="WP_171473511.1">
    <property type="nucleotide sequence ID" value="NZ_CP053452.2"/>
</dbReference>
<keyword evidence="1" id="KW-0677">Repeat</keyword>
<dbReference type="SMART" id="SM00028">
    <property type="entry name" value="TPR"/>
    <property type="match status" value="7"/>
</dbReference>